<sequence length="201" mass="22173">MFMHICFKTPFPSDNLNKNVFLDFSRGSSSTYFHSSGITGNGHSPGGLSDEDVDSLRFELAKIEDEIHTLRQALLTKERYASEIRRQLGLGPLGNIKQNLTKGWQDVQTSAPYLTAAATLDDISHSSVYVRTRESLSQAGQVTSAALSSMGVAITRRLGEMRPSSTFRSFEEMVGNMKVGVSRQQITQPTLSLCIDRLVPI</sequence>
<dbReference type="OMA" id="LAKGWHD"/>
<dbReference type="Ensembl" id="ENSSFAT00005043026.1">
    <property type="protein sequence ID" value="ENSSFAP00005041509.1"/>
    <property type="gene ID" value="ENSSFAG00005020623.1"/>
</dbReference>
<evidence type="ECO:0000313" key="3">
    <source>
        <dbReference type="Ensembl" id="ENSSFAP00005041509.1"/>
    </source>
</evidence>
<evidence type="ECO:0000256" key="1">
    <source>
        <dbReference type="ARBA" id="ARBA00005702"/>
    </source>
</evidence>
<evidence type="ECO:0000256" key="2">
    <source>
        <dbReference type="ARBA" id="ARBA00023054"/>
    </source>
</evidence>
<reference evidence="3" key="3">
    <citation type="submission" date="2025-09" db="UniProtKB">
        <authorList>
            <consortium name="Ensembl"/>
        </authorList>
    </citation>
    <scope>IDENTIFICATION</scope>
</reference>
<reference evidence="3" key="1">
    <citation type="submission" date="2019-06" db="EMBL/GenBank/DDBJ databases">
        <authorList>
            <consortium name="Wellcome Sanger Institute Data Sharing"/>
        </authorList>
    </citation>
    <scope>NUCLEOTIDE SEQUENCE [LARGE SCALE GENOMIC DNA]</scope>
</reference>
<comment type="similarity">
    <text evidence="1">Belongs to the TPD52 family.</text>
</comment>
<dbReference type="AlphaFoldDB" id="A0A672IK67"/>
<dbReference type="InParanoid" id="A0A672IK67"/>
<protein>
    <submittedName>
        <fullName evidence="3">Tpd52 like 2a</fullName>
    </submittedName>
</protein>
<dbReference type="InterPro" id="IPR007327">
    <property type="entry name" value="TPD52"/>
</dbReference>
<dbReference type="GO" id="GO:0005737">
    <property type="term" value="C:cytoplasm"/>
    <property type="evidence" value="ECO:0007669"/>
    <property type="project" value="TreeGrafter"/>
</dbReference>
<reference evidence="3" key="2">
    <citation type="submission" date="2025-08" db="UniProtKB">
        <authorList>
            <consortium name="Ensembl"/>
        </authorList>
    </citation>
    <scope>IDENTIFICATION</scope>
</reference>
<keyword evidence="2" id="KW-0175">Coiled coil</keyword>
<name>A0A672IK67_SALFA</name>
<keyword evidence="4" id="KW-1185">Reference proteome</keyword>
<dbReference type="Pfam" id="PF04201">
    <property type="entry name" value="TPD52"/>
    <property type="match status" value="1"/>
</dbReference>
<dbReference type="PANTHER" id="PTHR19307">
    <property type="entry name" value="TUMOR PROTEIN D52"/>
    <property type="match status" value="1"/>
</dbReference>
<proteinExistence type="inferred from homology"/>
<evidence type="ECO:0000313" key="4">
    <source>
        <dbReference type="Proteomes" id="UP000472267"/>
    </source>
</evidence>
<dbReference type="PANTHER" id="PTHR19307:SF13">
    <property type="entry name" value="TUMOR PROTEIN D54"/>
    <property type="match status" value="1"/>
</dbReference>
<dbReference type="Proteomes" id="UP000472267">
    <property type="component" value="Chromosome 20"/>
</dbReference>
<accession>A0A672IK67</accession>
<organism evidence="3 4">
    <name type="scientific">Salarias fasciatus</name>
    <name type="common">Jewelled blenny</name>
    <name type="synonym">Blennius fasciatus</name>
    <dbReference type="NCBI Taxonomy" id="181472"/>
    <lineage>
        <taxon>Eukaryota</taxon>
        <taxon>Metazoa</taxon>
        <taxon>Chordata</taxon>
        <taxon>Craniata</taxon>
        <taxon>Vertebrata</taxon>
        <taxon>Euteleostomi</taxon>
        <taxon>Actinopterygii</taxon>
        <taxon>Neopterygii</taxon>
        <taxon>Teleostei</taxon>
        <taxon>Neoteleostei</taxon>
        <taxon>Acanthomorphata</taxon>
        <taxon>Ovalentaria</taxon>
        <taxon>Blenniimorphae</taxon>
        <taxon>Blenniiformes</taxon>
        <taxon>Blennioidei</taxon>
        <taxon>Blenniidae</taxon>
        <taxon>Salariinae</taxon>
        <taxon>Salarias</taxon>
    </lineage>
</organism>